<dbReference type="EMBL" id="SDCU01000046">
    <property type="protein sequence ID" value="TCX97812.1"/>
    <property type="molecule type" value="Genomic_DNA"/>
</dbReference>
<dbReference type="AlphaFoldDB" id="A0A483NF15"/>
<evidence type="ECO:0000313" key="5">
    <source>
        <dbReference type="Proteomes" id="UP000532829"/>
    </source>
</evidence>
<dbReference type="InterPro" id="IPR009493">
    <property type="entry name" value="P2_GpE"/>
</dbReference>
<reference evidence="1 5" key="3">
    <citation type="submission" date="2020-12" db="EMBL/GenBank/DDBJ databases">
        <title>The complete genome of Klebsiella pneumoniae strain 090374.</title>
        <authorList>
            <person name="Wei L."/>
            <person name="Wen H."/>
            <person name="Liu L."/>
            <person name="Feng Y."/>
            <person name="Zong Z."/>
        </authorList>
    </citation>
    <scope>NUCLEOTIDE SEQUENCE [LARGE SCALE GENOMIC DNA]</scope>
    <source>
        <strain evidence="1 5">WCHKP090374</strain>
    </source>
</reference>
<evidence type="ECO:0000313" key="4">
    <source>
        <dbReference type="Proteomes" id="UP000294951"/>
    </source>
</evidence>
<accession>A0A483NF15</accession>
<evidence type="ECO:0000313" key="3">
    <source>
        <dbReference type="EMBL" id="TDK05244.1"/>
    </source>
</evidence>
<sequence length="50" mass="5788">MDDLIADIAVIFHWPPSEMYGMELRELIAWRERAAIRSGNHDKEDDDDGS</sequence>
<protein>
    <submittedName>
        <fullName evidence="2">GpE family phage tail protein</fullName>
    </submittedName>
</protein>
<organism evidence="2">
    <name type="scientific">Klebsiella pneumoniae</name>
    <dbReference type="NCBI Taxonomy" id="573"/>
    <lineage>
        <taxon>Bacteria</taxon>
        <taxon>Pseudomonadati</taxon>
        <taxon>Pseudomonadota</taxon>
        <taxon>Gammaproteobacteria</taxon>
        <taxon>Enterobacterales</taxon>
        <taxon>Enterobacteriaceae</taxon>
        <taxon>Klebsiella/Raoultella group</taxon>
        <taxon>Klebsiella</taxon>
        <taxon>Klebsiella pneumoniae complex</taxon>
    </lineage>
</organism>
<reference evidence="3 4" key="2">
    <citation type="submission" date="2019-03" db="EMBL/GenBank/DDBJ databases">
        <title>Multidrug-Resistant Klebsiella pneumoniae Clinical Bloodstream Isolates in Shanghai, China.</title>
        <authorList>
            <person name="Wang S."/>
        </authorList>
    </citation>
    <scope>NUCLEOTIDE SEQUENCE [LARGE SCALE GENOMIC DNA]</scope>
    <source>
        <strain evidence="3 4">RJ1071</strain>
    </source>
</reference>
<dbReference type="EMBL" id="CP066534">
    <property type="protein sequence ID" value="QQL36214.1"/>
    <property type="molecule type" value="Genomic_DNA"/>
</dbReference>
<dbReference type="Proteomes" id="UP000532829">
    <property type="component" value="Chromosome"/>
</dbReference>
<dbReference type="Pfam" id="PF06528">
    <property type="entry name" value="Phage_P2_GpE"/>
    <property type="match status" value="1"/>
</dbReference>
<dbReference type="RefSeq" id="WP_050554917.1">
    <property type="nucleotide sequence ID" value="NZ_LR890426.1"/>
</dbReference>
<evidence type="ECO:0000313" key="1">
    <source>
        <dbReference type="EMBL" id="QQL36214.1"/>
    </source>
</evidence>
<dbReference type="Proteomes" id="UP000294951">
    <property type="component" value="Unassembled WGS sequence"/>
</dbReference>
<evidence type="ECO:0000313" key="2">
    <source>
        <dbReference type="EMBL" id="TCX97812.1"/>
    </source>
</evidence>
<gene>
    <name evidence="3" type="ORF">E1814_06190</name>
    <name evidence="2" type="ORF">ETF11_25055</name>
    <name evidence="1" type="ORF">H3G96_010295</name>
</gene>
<dbReference type="EMBL" id="SMTN01000004">
    <property type="protein sequence ID" value="TDK05244.1"/>
    <property type="molecule type" value="Genomic_DNA"/>
</dbReference>
<name>A0A483NF15_KLEPN</name>
<reference evidence="2" key="1">
    <citation type="submission" date="2019-01" db="EMBL/GenBank/DDBJ databases">
        <authorList>
            <person name="Lista F."/>
            <person name="Anselmo A."/>
        </authorList>
    </citation>
    <scope>NUCLEOTIDE SEQUENCE</scope>
    <source>
        <strain evidence="2">2S</strain>
    </source>
</reference>
<proteinExistence type="predicted"/>